<accession>A0A6P7KTF7</accession>
<protein>
    <submittedName>
        <fullName evidence="2">Uncharacterized protein LOC114843434</fullName>
    </submittedName>
</protein>
<dbReference type="GeneID" id="114843434"/>
<organism evidence="1 2">
    <name type="scientific">Betta splendens</name>
    <name type="common">Siamese fighting fish</name>
    <dbReference type="NCBI Taxonomy" id="158456"/>
    <lineage>
        <taxon>Eukaryota</taxon>
        <taxon>Metazoa</taxon>
        <taxon>Chordata</taxon>
        <taxon>Craniata</taxon>
        <taxon>Vertebrata</taxon>
        <taxon>Euteleostomi</taxon>
        <taxon>Actinopterygii</taxon>
        <taxon>Neopterygii</taxon>
        <taxon>Teleostei</taxon>
        <taxon>Neoteleostei</taxon>
        <taxon>Acanthomorphata</taxon>
        <taxon>Anabantaria</taxon>
        <taxon>Anabantiformes</taxon>
        <taxon>Anabantoidei</taxon>
        <taxon>Osphronemidae</taxon>
        <taxon>Betta</taxon>
    </lineage>
</organism>
<proteinExistence type="predicted"/>
<dbReference type="AlphaFoldDB" id="A0A6P7KTF7"/>
<evidence type="ECO:0000313" key="2">
    <source>
        <dbReference type="RefSeq" id="XP_028985817.1"/>
    </source>
</evidence>
<reference evidence="2" key="1">
    <citation type="submission" date="2025-08" db="UniProtKB">
        <authorList>
            <consortium name="RefSeq"/>
        </authorList>
    </citation>
    <scope>IDENTIFICATION</scope>
</reference>
<dbReference type="KEGG" id="bspl:114843434"/>
<dbReference type="SUPFAM" id="SSF50249">
    <property type="entry name" value="Nucleic acid-binding proteins"/>
    <property type="match status" value="1"/>
</dbReference>
<dbReference type="OrthoDB" id="8958037at2759"/>
<keyword evidence="1" id="KW-1185">Reference proteome</keyword>
<gene>
    <name evidence="2" type="primary">LOC114843434</name>
</gene>
<name>A0A6P7KTF7_BETSP</name>
<dbReference type="RefSeq" id="XP_028985817.1">
    <property type="nucleotide sequence ID" value="XM_029129984.2"/>
</dbReference>
<dbReference type="Gene3D" id="2.40.50.140">
    <property type="entry name" value="Nucleic acid-binding proteins"/>
    <property type="match status" value="1"/>
</dbReference>
<sequence length="318" mass="35725">MYIMHLTIPVAFFVTFSSICCYRMDLHTIRTTKPDSPYYRPPPLQVQVLAIQDQNKVISWEFNDNSAKPNLTKHNKIAAVTDGKTVTKITLYEDITTKIQLGQNYMIRNYTLTGQSPPYYITITKSTQFFRAAPVTITEALIQEGEALLNPHSAISPLAVCGDTVNFITVEGEVTEVSAVKKVSKGREAMPLKNITLQENTTQVVLCLWREAAVQDVRLGSHVKVSHLKSRKSSYGLQLHSTTFTMFEEIKTSTDEMAEVVGVMETDTPGILQLLMANNEVCQIEAEKWWPFDAQLDKGPVHVHVCKEGKQIVSLHHV</sequence>
<evidence type="ECO:0000313" key="1">
    <source>
        <dbReference type="Proteomes" id="UP000515150"/>
    </source>
</evidence>
<dbReference type="InterPro" id="IPR012340">
    <property type="entry name" value="NA-bd_OB-fold"/>
</dbReference>
<dbReference type="InParanoid" id="A0A6P7KTF7"/>
<dbReference type="Proteomes" id="UP000515150">
    <property type="component" value="Chromosome 16"/>
</dbReference>